<dbReference type="EMBL" id="NBNE01004265">
    <property type="protein sequence ID" value="OWZ05756.1"/>
    <property type="molecule type" value="Genomic_DNA"/>
</dbReference>
<comment type="caution">
    <text evidence="1">The sequence shown here is derived from an EMBL/GenBank/DDBJ whole genome shotgun (WGS) entry which is preliminary data.</text>
</comment>
<dbReference type="Proteomes" id="UP000198211">
    <property type="component" value="Unassembled WGS sequence"/>
</dbReference>
<accession>A0A225VJN5</accession>
<gene>
    <name evidence="1" type="ORF">PHMEG_00022090</name>
</gene>
<evidence type="ECO:0000313" key="1">
    <source>
        <dbReference type="EMBL" id="OWZ05756.1"/>
    </source>
</evidence>
<dbReference type="OrthoDB" id="126373at2759"/>
<name>A0A225VJN5_9STRA</name>
<proteinExistence type="predicted"/>
<dbReference type="AlphaFoldDB" id="A0A225VJN5"/>
<protein>
    <submittedName>
        <fullName evidence="1">Uncharacterized protein</fullName>
    </submittedName>
</protein>
<evidence type="ECO:0000313" key="2">
    <source>
        <dbReference type="Proteomes" id="UP000198211"/>
    </source>
</evidence>
<keyword evidence="2" id="KW-1185">Reference proteome</keyword>
<sequence>MIDLLAILILEKENDENLGFCALQTDGIDLAMDTPAENLAELLQLVSQNRYLVLRERFALTIEGHNIFSNPSKNPQAPVWLQLAVALDRLGTNGNGASLGRSRKLWGLGKGRALFIQHALSSFSMIFVTSL</sequence>
<organism evidence="1 2">
    <name type="scientific">Phytophthora megakarya</name>
    <dbReference type="NCBI Taxonomy" id="4795"/>
    <lineage>
        <taxon>Eukaryota</taxon>
        <taxon>Sar</taxon>
        <taxon>Stramenopiles</taxon>
        <taxon>Oomycota</taxon>
        <taxon>Peronosporomycetes</taxon>
        <taxon>Peronosporales</taxon>
        <taxon>Peronosporaceae</taxon>
        <taxon>Phytophthora</taxon>
    </lineage>
</organism>
<reference evidence="2" key="1">
    <citation type="submission" date="2017-03" db="EMBL/GenBank/DDBJ databases">
        <title>Phytopthora megakarya and P. palmivora, two closely related causual agents of cacao black pod achieved similar genome size and gene model numbers by different mechanisms.</title>
        <authorList>
            <person name="Ali S."/>
            <person name="Shao J."/>
            <person name="Larry D.J."/>
            <person name="Kronmiller B."/>
            <person name="Shen D."/>
            <person name="Strem M.D."/>
            <person name="Melnick R.L."/>
            <person name="Guiltinan M.J."/>
            <person name="Tyler B.M."/>
            <person name="Meinhardt L.W."/>
            <person name="Bailey B.A."/>
        </authorList>
    </citation>
    <scope>NUCLEOTIDE SEQUENCE [LARGE SCALE GENOMIC DNA]</scope>
    <source>
        <strain evidence="2">zdho120</strain>
    </source>
</reference>